<dbReference type="RefSeq" id="WP_189308268.1">
    <property type="nucleotide sequence ID" value="NZ_BMRP01000066.1"/>
</dbReference>
<proteinExistence type="predicted"/>
<dbReference type="Proteomes" id="UP000654471">
    <property type="component" value="Unassembled WGS sequence"/>
</dbReference>
<evidence type="ECO:0008006" key="4">
    <source>
        <dbReference type="Google" id="ProtNLM"/>
    </source>
</evidence>
<evidence type="ECO:0000313" key="3">
    <source>
        <dbReference type="Proteomes" id="UP000654471"/>
    </source>
</evidence>
<keyword evidence="1" id="KW-1133">Transmembrane helix</keyword>
<name>A0ABQ2VN11_9ACTN</name>
<sequence length="80" mass="8386">MTEAKNGEPQSGRPISVVASALCVVAAMGLLAIAWWLGWWTPADGVGRMSAKLLVAGAVFLPVGLVALAAAIKRRSSRRR</sequence>
<feature type="transmembrane region" description="Helical" evidence="1">
    <location>
        <begin position="49"/>
        <end position="72"/>
    </location>
</feature>
<gene>
    <name evidence="2" type="ORF">GCM10010211_79480</name>
</gene>
<comment type="caution">
    <text evidence="2">The sequence shown here is derived from an EMBL/GenBank/DDBJ whole genome shotgun (WGS) entry which is preliminary data.</text>
</comment>
<keyword evidence="1" id="KW-0472">Membrane</keyword>
<organism evidence="2 3">
    <name type="scientific">Streptomyces albospinus</name>
    <dbReference type="NCBI Taxonomy" id="285515"/>
    <lineage>
        <taxon>Bacteria</taxon>
        <taxon>Bacillati</taxon>
        <taxon>Actinomycetota</taxon>
        <taxon>Actinomycetes</taxon>
        <taxon>Kitasatosporales</taxon>
        <taxon>Streptomycetaceae</taxon>
        <taxon>Streptomyces</taxon>
    </lineage>
</organism>
<feature type="transmembrane region" description="Helical" evidence="1">
    <location>
        <begin position="15"/>
        <end position="37"/>
    </location>
</feature>
<accession>A0ABQ2VN11</accession>
<keyword evidence="1" id="KW-0812">Transmembrane</keyword>
<dbReference type="EMBL" id="BMRP01000066">
    <property type="protein sequence ID" value="GGV00248.1"/>
    <property type="molecule type" value="Genomic_DNA"/>
</dbReference>
<reference evidence="3" key="1">
    <citation type="journal article" date="2019" name="Int. J. Syst. Evol. Microbiol.">
        <title>The Global Catalogue of Microorganisms (GCM) 10K type strain sequencing project: providing services to taxonomists for standard genome sequencing and annotation.</title>
        <authorList>
            <consortium name="The Broad Institute Genomics Platform"/>
            <consortium name="The Broad Institute Genome Sequencing Center for Infectious Disease"/>
            <person name="Wu L."/>
            <person name="Ma J."/>
        </authorList>
    </citation>
    <scope>NUCLEOTIDE SEQUENCE [LARGE SCALE GENOMIC DNA]</scope>
    <source>
        <strain evidence="3">JCM 3399</strain>
    </source>
</reference>
<evidence type="ECO:0000313" key="2">
    <source>
        <dbReference type="EMBL" id="GGV00248.1"/>
    </source>
</evidence>
<evidence type="ECO:0000256" key="1">
    <source>
        <dbReference type="SAM" id="Phobius"/>
    </source>
</evidence>
<keyword evidence="3" id="KW-1185">Reference proteome</keyword>
<protein>
    <recommendedName>
        <fullName evidence="4">Integral membrane protein</fullName>
    </recommendedName>
</protein>